<name>A0A2U3AP02_9BACL</name>
<dbReference type="Pfam" id="PF07907">
    <property type="entry name" value="YibE_F"/>
    <property type="match status" value="1"/>
</dbReference>
<evidence type="ECO:0000313" key="3">
    <source>
        <dbReference type="Proteomes" id="UP000245938"/>
    </source>
</evidence>
<accession>A0A2U3AP02</accession>
<feature type="transmembrane region" description="Helical" evidence="1">
    <location>
        <begin position="123"/>
        <end position="139"/>
    </location>
</feature>
<keyword evidence="1" id="KW-0472">Membrane</keyword>
<organism evidence="2 3">
    <name type="scientific">Kurthia sibirica</name>
    <dbReference type="NCBI Taxonomy" id="202750"/>
    <lineage>
        <taxon>Bacteria</taxon>
        <taxon>Bacillati</taxon>
        <taxon>Bacillota</taxon>
        <taxon>Bacilli</taxon>
        <taxon>Bacillales</taxon>
        <taxon>Caryophanaceae</taxon>
        <taxon>Kurthia</taxon>
    </lineage>
</organism>
<feature type="transmembrane region" description="Helical" evidence="1">
    <location>
        <begin position="171"/>
        <end position="191"/>
    </location>
</feature>
<dbReference type="EMBL" id="QFVR01000004">
    <property type="protein sequence ID" value="PWI26280.1"/>
    <property type="molecule type" value="Genomic_DNA"/>
</dbReference>
<keyword evidence="1" id="KW-0812">Transmembrane</keyword>
<feature type="transmembrane region" description="Helical" evidence="1">
    <location>
        <begin position="292"/>
        <end position="317"/>
    </location>
</feature>
<dbReference type="InterPro" id="IPR012507">
    <property type="entry name" value="YibE_F"/>
</dbReference>
<dbReference type="OrthoDB" id="5753718at2"/>
<dbReference type="PANTHER" id="PTHR41771">
    <property type="entry name" value="MEMBRANE PROTEIN-RELATED"/>
    <property type="match status" value="1"/>
</dbReference>
<comment type="caution">
    <text evidence="2">The sequence shown here is derived from an EMBL/GenBank/DDBJ whole genome shotgun (WGS) entry which is preliminary data.</text>
</comment>
<dbReference type="AlphaFoldDB" id="A0A2U3AP02"/>
<feature type="transmembrane region" description="Helical" evidence="1">
    <location>
        <begin position="146"/>
        <end position="165"/>
    </location>
</feature>
<gene>
    <name evidence="2" type="ORF">DEX24_04120</name>
</gene>
<reference evidence="2 3" key="1">
    <citation type="submission" date="2018-05" db="EMBL/GenBank/DDBJ databases">
        <title>Kurthia sibirica genome sequence.</title>
        <authorList>
            <person name="Maclea K.S."/>
            <person name="Goen A.E."/>
        </authorList>
    </citation>
    <scope>NUCLEOTIDE SEQUENCE [LARGE SCALE GENOMIC DNA]</scope>
    <source>
        <strain evidence="2 3">ATCC 49154</strain>
    </source>
</reference>
<dbReference type="Proteomes" id="UP000245938">
    <property type="component" value="Unassembled WGS sequence"/>
</dbReference>
<keyword evidence="3" id="KW-1185">Reference proteome</keyword>
<sequence length="367" mass="40391">MSLSKKLFWLVLICCVIASFLFVHNNYAFYDDTIVAVTATKIVDEQTVTDRHDNMDKLFTQYVSAVVKNGSAQGDTIRLTNNYSKSQAFDEPYKVGDELFVTLTSSDAKKMSATITGVKRDKYLLLVAWILAIVLLLVGKKQGFSSLLTLLVNAVILSFALDLYITQSNQSLLWISAGCIILFTILSLLFVNGRNKKTAAAIIATLLGTFSSLLITYLALTVTSGKGLRYEELQFITRPYEIVFMAGLFIGALGAVMDVAITMSTSMFSLYDKDPTMSIKALKKSGLEIGKDIMGTMTNVLFFAYVSGSIPMLILYFKNTLPFGYTLSVNLSLEIVRALAGGLGIVLTIPLGLYSALFFIKRQRAKL</sequence>
<evidence type="ECO:0000256" key="1">
    <source>
        <dbReference type="SAM" id="Phobius"/>
    </source>
</evidence>
<feature type="transmembrane region" description="Helical" evidence="1">
    <location>
        <begin position="7"/>
        <end position="24"/>
    </location>
</feature>
<proteinExistence type="predicted"/>
<protein>
    <submittedName>
        <fullName evidence="2">YibE/F-like family protein</fullName>
    </submittedName>
</protein>
<feature type="transmembrane region" description="Helical" evidence="1">
    <location>
        <begin position="337"/>
        <end position="360"/>
    </location>
</feature>
<evidence type="ECO:0000313" key="2">
    <source>
        <dbReference type="EMBL" id="PWI26280.1"/>
    </source>
</evidence>
<feature type="transmembrane region" description="Helical" evidence="1">
    <location>
        <begin position="242"/>
        <end position="271"/>
    </location>
</feature>
<keyword evidence="1" id="KW-1133">Transmembrane helix</keyword>
<dbReference type="PANTHER" id="PTHR41771:SF1">
    <property type="entry name" value="MEMBRANE PROTEIN"/>
    <property type="match status" value="1"/>
</dbReference>
<feature type="transmembrane region" description="Helical" evidence="1">
    <location>
        <begin position="198"/>
        <end position="222"/>
    </location>
</feature>